<proteinExistence type="predicted"/>
<accession>A0A0A8Z1U7</accession>
<name>A0A0A8Z1U7_ARUDO</name>
<dbReference type="EMBL" id="GBRH01264511">
    <property type="protein sequence ID" value="JAD33384.1"/>
    <property type="molecule type" value="Transcribed_RNA"/>
</dbReference>
<dbReference type="AlphaFoldDB" id="A0A0A8Z1U7"/>
<reference evidence="1" key="1">
    <citation type="submission" date="2014-09" db="EMBL/GenBank/DDBJ databases">
        <authorList>
            <person name="Magalhaes I.L.F."/>
            <person name="Oliveira U."/>
            <person name="Santos F.R."/>
            <person name="Vidigal T.H.D.A."/>
            <person name="Brescovit A.D."/>
            <person name="Santos A.J."/>
        </authorList>
    </citation>
    <scope>NUCLEOTIDE SEQUENCE</scope>
    <source>
        <tissue evidence="1">Shoot tissue taken approximately 20 cm above the soil surface</tissue>
    </source>
</reference>
<sequence>MFQVSAFKLHCCSIISAKLGFLGLELCCYINILEPTNWRNQCFLYS</sequence>
<organism evidence="1">
    <name type="scientific">Arundo donax</name>
    <name type="common">Giant reed</name>
    <name type="synonym">Donax arundinaceus</name>
    <dbReference type="NCBI Taxonomy" id="35708"/>
    <lineage>
        <taxon>Eukaryota</taxon>
        <taxon>Viridiplantae</taxon>
        <taxon>Streptophyta</taxon>
        <taxon>Embryophyta</taxon>
        <taxon>Tracheophyta</taxon>
        <taxon>Spermatophyta</taxon>
        <taxon>Magnoliopsida</taxon>
        <taxon>Liliopsida</taxon>
        <taxon>Poales</taxon>
        <taxon>Poaceae</taxon>
        <taxon>PACMAD clade</taxon>
        <taxon>Arundinoideae</taxon>
        <taxon>Arundineae</taxon>
        <taxon>Arundo</taxon>
    </lineage>
</organism>
<protein>
    <submittedName>
        <fullName evidence="1">Uncharacterized protein</fullName>
    </submittedName>
</protein>
<reference evidence="1" key="2">
    <citation type="journal article" date="2015" name="Data Brief">
        <title>Shoot transcriptome of the giant reed, Arundo donax.</title>
        <authorList>
            <person name="Barrero R.A."/>
            <person name="Guerrero F.D."/>
            <person name="Moolhuijzen P."/>
            <person name="Goolsby J.A."/>
            <person name="Tidwell J."/>
            <person name="Bellgard S.E."/>
            <person name="Bellgard M.I."/>
        </authorList>
    </citation>
    <scope>NUCLEOTIDE SEQUENCE</scope>
    <source>
        <tissue evidence="1">Shoot tissue taken approximately 20 cm above the soil surface</tissue>
    </source>
</reference>
<evidence type="ECO:0000313" key="1">
    <source>
        <dbReference type="EMBL" id="JAD33384.1"/>
    </source>
</evidence>